<proteinExistence type="predicted"/>
<dbReference type="EMBL" id="JAGJRS010000030">
    <property type="protein sequence ID" value="MBP1475399.1"/>
    <property type="molecule type" value="Genomic_DNA"/>
</dbReference>
<name>A0ABS4DQQ8_9GAMM</name>
<sequence>MPCIPFMDPCAGGGATVVEGVGRAAVVAGAGIVMPGMPPMSMPDIDPLSADEVLVAGAGTVWDWAGSTSAQ</sequence>
<dbReference type="RefSeq" id="WP_209622035.1">
    <property type="nucleotide sequence ID" value="NZ_JAGJRS010000030.1"/>
</dbReference>
<comment type="caution">
    <text evidence="1">The sequence shown here is derived from an EMBL/GenBank/DDBJ whole genome shotgun (WGS) entry which is preliminary data.</text>
</comment>
<accession>A0ABS4DQQ8</accession>
<evidence type="ECO:0000313" key="2">
    <source>
        <dbReference type="Proteomes" id="UP000823790"/>
    </source>
</evidence>
<evidence type="ECO:0000313" key="1">
    <source>
        <dbReference type="EMBL" id="MBP1475399.1"/>
    </source>
</evidence>
<dbReference type="Proteomes" id="UP000823790">
    <property type="component" value="Unassembled WGS sequence"/>
</dbReference>
<keyword evidence="2" id="KW-1185">Reference proteome</keyword>
<reference evidence="1 2" key="1">
    <citation type="submission" date="2021-04" db="EMBL/GenBank/DDBJ databases">
        <authorList>
            <person name="Huq M.A."/>
        </authorList>
    </citation>
    <scope>NUCLEOTIDE SEQUENCE [LARGE SCALE GENOMIC DNA]</scope>
    <source>
        <strain evidence="1 2">MAH-13</strain>
    </source>
</reference>
<protein>
    <submittedName>
        <fullName evidence="1">Uncharacterized protein</fullName>
    </submittedName>
</protein>
<gene>
    <name evidence="1" type="ORF">J7I44_13885</name>
</gene>
<organism evidence="1 2">
    <name type="scientific">Frateuria flava</name>
    <dbReference type="NCBI Taxonomy" id="2821489"/>
    <lineage>
        <taxon>Bacteria</taxon>
        <taxon>Pseudomonadati</taxon>
        <taxon>Pseudomonadota</taxon>
        <taxon>Gammaproteobacteria</taxon>
        <taxon>Lysobacterales</taxon>
        <taxon>Rhodanobacteraceae</taxon>
        <taxon>Frateuria</taxon>
    </lineage>
</organism>